<protein>
    <recommendedName>
        <fullName evidence="5 6">Cell division protein FtsA</fullName>
    </recommendedName>
</protein>
<evidence type="ECO:0000256" key="3">
    <source>
        <dbReference type="ARBA" id="ARBA00023136"/>
    </source>
</evidence>
<name>A0A1G2RFV9_9BACT</name>
<evidence type="ECO:0000259" key="7">
    <source>
        <dbReference type="SMART" id="SM00842"/>
    </source>
</evidence>
<dbReference type="PANTHER" id="PTHR32432">
    <property type="entry name" value="CELL DIVISION PROTEIN FTSA-RELATED"/>
    <property type="match status" value="1"/>
</dbReference>
<dbReference type="HAMAP" id="MF_02033">
    <property type="entry name" value="FtsA"/>
    <property type="match status" value="1"/>
</dbReference>
<dbReference type="InterPro" id="IPR003494">
    <property type="entry name" value="SHS2_FtsA"/>
</dbReference>
<dbReference type="Gene3D" id="3.30.420.40">
    <property type="match status" value="1"/>
</dbReference>
<dbReference type="Pfam" id="PF02491">
    <property type="entry name" value="SHS2_FTSA"/>
    <property type="match status" value="1"/>
</dbReference>
<dbReference type="InterPro" id="IPR020823">
    <property type="entry name" value="Cell_div_FtsA"/>
</dbReference>
<evidence type="ECO:0000256" key="4">
    <source>
        <dbReference type="ARBA" id="ARBA00023306"/>
    </source>
</evidence>
<dbReference type="SUPFAM" id="SSF53067">
    <property type="entry name" value="Actin-like ATPase domain"/>
    <property type="match status" value="2"/>
</dbReference>
<evidence type="ECO:0000313" key="8">
    <source>
        <dbReference type="EMBL" id="OHA71162.1"/>
    </source>
</evidence>
<dbReference type="NCBIfam" id="TIGR01174">
    <property type="entry name" value="ftsA"/>
    <property type="match status" value="1"/>
</dbReference>
<dbReference type="InterPro" id="IPR043129">
    <property type="entry name" value="ATPase_NBD"/>
</dbReference>
<evidence type="ECO:0000256" key="1">
    <source>
        <dbReference type="ARBA" id="ARBA00022475"/>
    </source>
</evidence>
<dbReference type="STRING" id="1802457.A3F15_00875"/>
<evidence type="ECO:0000256" key="2">
    <source>
        <dbReference type="ARBA" id="ARBA00022618"/>
    </source>
</evidence>
<keyword evidence="4 5" id="KW-0131">Cell cycle</keyword>
<keyword evidence="1 5" id="KW-1003">Cell membrane</keyword>
<accession>A0A1G2RFV9</accession>
<reference evidence="8 9" key="1">
    <citation type="journal article" date="2016" name="Nat. Commun.">
        <title>Thousands of microbial genomes shed light on interconnected biogeochemical processes in an aquifer system.</title>
        <authorList>
            <person name="Anantharaman K."/>
            <person name="Brown C.T."/>
            <person name="Hug L.A."/>
            <person name="Sharon I."/>
            <person name="Castelle C.J."/>
            <person name="Probst A.J."/>
            <person name="Thomas B.C."/>
            <person name="Singh A."/>
            <person name="Wilkins M.J."/>
            <person name="Karaoz U."/>
            <person name="Brodie E.L."/>
            <person name="Williams K.H."/>
            <person name="Hubbard S.S."/>
            <person name="Banfield J.F."/>
        </authorList>
    </citation>
    <scope>NUCLEOTIDE SEQUENCE [LARGE SCALE GENOMIC DNA]</scope>
</reference>
<dbReference type="PIRSF" id="PIRSF003101">
    <property type="entry name" value="FtsA"/>
    <property type="match status" value="1"/>
</dbReference>
<dbReference type="PANTHER" id="PTHR32432:SF4">
    <property type="entry name" value="CELL DIVISION PROTEIN FTSA"/>
    <property type="match status" value="1"/>
</dbReference>
<gene>
    <name evidence="5" type="primary">ftsA</name>
    <name evidence="8" type="ORF">A3F15_00875</name>
</gene>
<dbReference type="GO" id="GO:0032153">
    <property type="term" value="C:cell division site"/>
    <property type="evidence" value="ECO:0007669"/>
    <property type="project" value="UniProtKB-UniRule"/>
</dbReference>
<proteinExistence type="inferred from homology"/>
<dbReference type="Pfam" id="PF14450">
    <property type="entry name" value="FtsA"/>
    <property type="match status" value="1"/>
</dbReference>
<comment type="similarity">
    <text evidence="5 6">Belongs to the FtsA/MreB family.</text>
</comment>
<comment type="function">
    <text evidence="5 6">Cell division protein that is involved in the assembly of the Z ring. May serve as a membrane anchor for the Z ring.</text>
</comment>
<dbReference type="GO" id="GO:0043093">
    <property type="term" value="P:FtsZ-dependent cytokinesis"/>
    <property type="evidence" value="ECO:0007669"/>
    <property type="project" value="UniProtKB-UniRule"/>
</dbReference>
<dbReference type="EMBL" id="MHUC01000010">
    <property type="protein sequence ID" value="OHA71162.1"/>
    <property type="molecule type" value="Genomic_DNA"/>
</dbReference>
<dbReference type="Proteomes" id="UP000177078">
    <property type="component" value="Unassembled WGS sequence"/>
</dbReference>
<feature type="domain" description="SHS2" evidence="7">
    <location>
        <begin position="7"/>
        <end position="196"/>
    </location>
</feature>
<comment type="subunit">
    <text evidence="5">Self-interacts. Interacts with FtsZ.</text>
</comment>
<sequence>MAKNHVFAGLDVGGNEVKLVIIQQLDDKDDFQILSQNREVCSGIRRGVVINLQEVSDAIISCVKQAQEQSDKKVKSVYVNIDGSHIFLAASHGLVSVSRADQKISQEDINRVIHAAQTFSLPSNKEILDVFPKEFVVDGEKGIRDPLGMQGVRLEADVLAIGCLSPYSKNLTEAVLESGLQIDGVIVNPLASARAVLTDRERELGVAVLDIGSSTTGLAVFEEGNLIHAAILPLGSFNITKDIAILLRIDIDEAERIKVEFGSCVWRGSKKKEKIKSDFLSERLQVSKKNLIDIIEARVSEIFEQANKELKKVSRQGLLPSGVVLTGGGAKLPKIVELAKKEMKLPSRIGLPRDFVPPQEDSSLAAACGLALSGFDLEDVSSASGLGGIAAKIKKVFHPFIP</sequence>
<organism evidence="8 9">
    <name type="scientific">Candidatus Wildermuthbacteria bacterium RIFCSPHIGHO2_12_FULL_40_12</name>
    <dbReference type="NCBI Taxonomy" id="1802457"/>
    <lineage>
        <taxon>Bacteria</taxon>
        <taxon>Candidatus Wildermuthiibacteriota</taxon>
    </lineage>
</organism>
<dbReference type="CDD" id="cd24048">
    <property type="entry name" value="ASKHA_NBD_FtsA"/>
    <property type="match status" value="1"/>
</dbReference>
<comment type="caution">
    <text evidence="8">The sequence shown here is derived from an EMBL/GenBank/DDBJ whole genome shotgun (WGS) entry which is preliminary data.</text>
</comment>
<keyword evidence="3 5" id="KW-0472">Membrane</keyword>
<evidence type="ECO:0000256" key="6">
    <source>
        <dbReference type="PIRNR" id="PIRNR003101"/>
    </source>
</evidence>
<evidence type="ECO:0000256" key="5">
    <source>
        <dbReference type="HAMAP-Rule" id="MF_02033"/>
    </source>
</evidence>
<dbReference type="InterPro" id="IPR050696">
    <property type="entry name" value="FtsA/MreB"/>
</dbReference>
<dbReference type="AlphaFoldDB" id="A0A1G2RFV9"/>
<comment type="subcellular location">
    <subcellularLocation>
        <location evidence="5">Cell membrane</location>
        <topology evidence="5">Peripheral membrane protein</topology>
        <orientation evidence="5">Cytoplasmic side</orientation>
    </subcellularLocation>
    <text evidence="5">Localizes to the Z ring in an FtsZ-dependent manner. Targeted to the membrane through a conserved C-terminal amphipathic helix.</text>
</comment>
<keyword evidence="2 5" id="KW-0132">Cell division</keyword>
<dbReference type="Gene3D" id="3.30.1490.110">
    <property type="match status" value="1"/>
</dbReference>
<dbReference type="GO" id="GO:0009898">
    <property type="term" value="C:cytoplasmic side of plasma membrane"/>
    <property type="evidence" value="ECO:0007669"/>
    <property type="project" value="UniProtKB-UniRule"/>
</dbReference>
<evidence type="ECO:0000313" key="9">
    <source>
        <dbReference type="Proteomes" id="UP000177078"/>
    </source>
</evidence>
<dbReference type="SMART" id="SM00842">
    <property type="entry name" value="FtsA"/>
    <property type="match status" value="1"/>
</dbReference>